<protein>
    <submittedName>
        <fullName evidence="1">Uncharacterized protein</fullName>
    </submittedName>
</protein>
<reference evidence="1" key="1">
    <citation type="journal article" date="2016" name="Nat. Genet.">
        <title>A high-quality carrot genome assembly provides new insights into carotenoid accumulation and asterid genome evolution.</title>
        <authorList>
            <person name="Iorizzo M."/>
            <person name="Ellison S."/>
            <person name="Senalik D."/>
            <person name="Zeng P."/>
            <person name="Satapoomin P."/>
            <person name="Huang J."/>
            <person name="Bowman M."/>
            <person name="Iovene M."/>
            <person name="Sanseverino W."/>
            <person name="Cavagnaro P."/>
            <person name="Yildiz M."/>
            <person name="Macko-Podgorni A."/>
            <person name="Moranska E."/>
            <person name="Grzebelus E."/>
            <person name="Grzebelus D."/>
            <person name="Ashrafi H."/>
            <person name="Zheng Z."/>
            <person name="Cheng S."/>
            <person name="Spooner D."/>
            <person name="Van Deynze A."/>
            <person name="Simon P."/>
        </authorList>
    </citation>
    <scope>NUCLEOTIDE SEQUENCE</scope>
    <source>
        <tissue evidence="1">Leaf</tissue>
    </source>
</reference>
<dbReference type="EMBL" id="CP093347">
    <property type="protein sequence ID" value="WOH00619.1"/>
    <property type="molecule type" value="Genomic_DNA"/>
</dbReference>
<organism evidence="1 2">
    <name type="scientific">Daucus carota subsp. sativus</name>
    <name type="common">Carrot</name>
    <dbReference type="NCBI Taxonomy" id="79200"/>
    <lineage>
        <taxon>Eukaryota</taxon>
        <taxon>Viridiplantae</taxon>
        <taxon>Streptophyta</taxon>
        <taxon>Embryophyta</taxon>
        <taxon>Tracheophyta</taxon>
        <taxon>Spermatophyta</taxon>
        <taxon>Magnoliopsida</taxon>
        <taxon>eudicotyledons</taxon>
        <taxon>Gunneridae</taxon>
        <taxon>Pentapetalae</taxon>
        <taxon>asterids</taxon>
        <taxon>campanulids</taxon>
        <taxon>Apiales</taxon>
        <taxon>Apiaceae</taxon>
        <taxon>Apioideae</taxon>
        <taxon>Scandiceae</taxon>
        <taxon>Daucinae</taxon>
        <taxon>Daucus</taxon>
        <taxon>Daucus sect. Daucus</taxon>
    </lineage>
</organism>
<accession>A0A175YBB7</accession>
<gene>
    <name evidence="1" type="ORF">DCAR_0519988</name>
</gene>
<dbReference type="PANTHER" id="PTHR33133:SF51">
    <property type="entry name" value="THH1_TOM1_TOM3 DOMAIN-CONTAINING PROTEIN"/>
    <property type="match status" value="1"/>
</dbReference>
<dbReference type="OrthoDB" id="1908649at2759"/>
<dbReference type="KEGG" id="dcr:108192214"/>
<dbReference type="OMA" id="WTAFWIF"/>
<name>A0A175YBB7_DAUCS</name>
<evidence type="ECO:0000313" key="2">
    <source>
        <dbReference type="Proteomes" id="UP000077755"/>
    </source>
</evidence>
<dbReference type="AlphaFoldDB" id="A0A175YBB7"/>
<keyword evidence="2" id="KW-1185">Reference proteome</keyword>
<sequence>MDRTQQELKSLGVFGIYREGHRIMAPFRNIFNQVTIAFILPLSLIYLSEMEISSILFFRMAFRTLDDGNQNTSSDWASYVLFKLAYYTFLLIFSLLSTSAVVYSIACIYAHRDISFYKVICVVPQVWKRLIITFLVTYGLTFIYLVVAVLTLGICLAFGGTASVVLFFTFLIIYIIGFVYLTILWQLASVITVLEDSSGLKAVKKSRKLIKGKIWVALAIFVELIVVVGVIQFVFYVYVVYGDLWEMWKRVLVGISCLVLLVPVFLYGLVLQTIIYFVCKSYHNEMIDKPAMSDHLGGYERLYQPNEVQMEQV</sequence>
<dbReference type="Proteomes" id="UP000077755">
    <property type="component" value="Chromosome 5"/>
</dbReference>
<dbReference type="Gramene" id="KZM80916">
    <property type="protein sequence ID" value="KZM80916"/>
    <property type="gene ID" value="DCAR_031500"/>
</dbReference>
<reference evidence="1" key="2">
    <citation type="submission" date="2022-03" db="EMBL/GenBank/DDBJ databases">
        <title>Draft title - Genomic analysis of global carrot germplasm unveils the trajectory of domestication and the origin of high carotenoid orange carrot.</title>
        <authorList>
            <person name="Iorizzo M."/>
            <person name="Ellison S."/>
            <person name="Senalik D."/>
            <person name="Macko-Podgorni A."/>
            <person name="Grzebelus D."/>
            <person name="Bostan H."/>
            <person name="Rolling W."/>
            <person name="Curaba J."/>
            <person name="Simon P."/>
        </authorList>
    </citation>
    <scope>NUCLEOTIDE SEQUENCE</scope>
    <source>
        <tissue evidence="1">Leaf</tissue>
    </source>
</reference>
<dbReference type="PANTHER" id="PTHR33133">
    <property type="entry name" value="OS08G0107100 PROTEIN-RELATED"/>
    <property type="match status" value="1"/>
</dbReference>
<proteinExistence type="predicted"/>
<evidence type="ECO:0000313" key="1">
    <source>
        <dbReference type="EMBL" id="WOH00619.1"/>
    </source>
</evidence>